<dbReference type="Gene3D" id="3.10.490.10">
    <property type="entry name" value="Gamma-glutamyl cyclotransferase-like"/>
    <property type="match status" value="1"/>
</dbReference>
<feature type="compositionally biased region" description="Low complexity" evidence="1">
    <location>
        <begin position="1"/>
        <end position="19"/>
    </location>
</feature>
<dbReference type="InterPro" id="IPR009288">
    <property type="entry name" value="AIG2-like_dom"/>
</dbReference>
<evidence type="ECO:0000256" key="1">
    <source>
        <dbReference type="SAM" id="MobiDB-lite"/>
    </source>
</evidence>
<dbReference type="Proteomes" id="UP001501747">
    <property type="component" value="Unassembled WGS sequence"/>
</dbReference>
<dbReference type="InterPro" id="IPR013024">
    <property type="entry name" value="GGCT-like"/>
</dbReference>
<keyword evidence="4" id="KW-1185">Reference proteome</keyword>
<organism evidence="3 4">
    <name type="scientific">Allokutzneria multivorans</name>
    <dbReference type="NCBI Taxonomy" id="1142134"/>
    <lineage>
        <taxon>Bacteria</taxon>
        <taxon>Bacillati</taxon>
        <taxon>Actinomycetota</taxon>
        <taxon>Actinomycetes</taxon>
        <taxon>Pseudonocardiales</taxon>
        <taxon>Pseudonocardiaceae</taxon>
        <taxon>Allokutzneria</taxon>
    </lineage>
</organism>
<name>A0ABP7R6U2_9PSEU</name>
<evidence type="ECO:0000259" key="2">
    <source>
        <dbReference type="Pfam" id="PF06094"/>
    </source>
</evidence>
<accession>A0ABP7R6U2</accession>
<dbReference type="Pfam" id="PF06094">
    <property type="entry name" value="GGACT"/>
    <property type="match status" value="1"/>
</dbReference>
<protein>
    <recommendedName>
        <fullName evidence="2">Gamma-glutamylcyclotransferase AIG2-like domain-containing protein</fullName>
    </recommendedName>
</protein>
<feature type="domain" description="Gamma-glutamylcyclotransferase AIG2-like" evidence="2">
    <location>
        <begin position="242"/>
        <end position="344"/>
    </location>
</feature>
<dbReference type="CDD" id="cd06661">
    <property type="entry name" value="GGCT_like"/>
    <property type="match status" value="1"/>
</dbReference>
<dbReference type="InterPro" id="IPR036568">
    <property type="entry name" value="GGCT-like_sf"/>
</dbReference>
<evidence type="ECO:0000313" key="4">
    <source>
        <dbReference type="Proteomes" id="UP001501747"/>
    </source>
</evidence>
<dbReference type="SUPFAM" id="SSF110857">
    <property type="entry name" value="Gamma-glutamyl cyclotransferase-like"/>
    <property type="match status" value="1"/>
</dbReference>
<gene>
    <name evidence="3" type="ORF">GCM10022247_10170</name>
</gene>
<dbReference type="EMBL" id="BAABAL010000005">
    <property type="protein sequence ID" value="GAA3992905.1"/>
    <property type="molecule type" value="Genomic_DNA"/>
</dbReference>
<proteinExistence type="predicted"/>
<feature type="region of interest" description="Disordered" evidence="1">
    <location>
        <begin position="1"/>
        <end position="30"/>
    </location>
</feature>
<comment type="caution">
    <text evidence="3">The sequence shown here is derived from an EMBL/GenBank/DDBJ whole genome shotgun (WGS) entry which is preliminary data.</text>
</comment>
<dbReference type="RefSeq" id="WP_344871344.1">
    <property type="nucleotide sequence ID" value="NZ_BAABAL010000005.1"/>
</dbReference>
<sequence>MPPSFSSVSDSSFSDSDFPAEPYPGARPDGSYAHHDGQGFLLHSRDGSWFAGDQELDDWLAERGAAPLAERVPVLVYGSNQCPSKITWLREALRLPGPAVVLRARCADLAAVWASGLRKRDGARPATLAHAPGTVETHAVWLATREQVRVLDVCEGRGTRYGLAKLHSGVITLDDGSIVDEALSYVGLTDIRMPLLQNGDMVRCADVDQAAALALQGDIGHHGLNVSFVDGEPEPDEWPGRLFVYGTLQPGASAWRLLEPFADGPGTEQRLPGRLYDTGLGYPALRLGGGPGVPGRAVVLRDPAAAFPVLDEYEGEEYRRVRVSLADGLVAWTYVWVEEVAGMAELTSGWLV</sequence>
<reference evidence="4" key="1">
    <citation type="journal article" date="2019" name="Int. J. Syst. Evol. Microbiol.">
        <title>The Global Catalogue of Microorganisms (GCM) 10K type strain sequencing project: providing services to taxonomists for standard genome sequencing and annotation.</title>
        <authorList>
            <consortium name="The Broad Institute Genomics Platform"/>
            <consortium name="The Broad Institute Genome Sequencing Center for Infectious Disease"/>
            <person name="Wu L."/>
            <person name="Ma J."/>
        </authorList>
    </citation>
    <scope>NUCLEOTIDE SEQUENCE [LARGE SCALE GENOMIC DNA]</scope>
    <source>
        <strain evidence="4">JCM 17342</strain>
    </source>
</reference>
<evidence type="ECO:0000313" key="3">
    <source>
        <dbReference type="EMBL" id="GAA3992905.1"/>
    </source>
</evidence>